<comment type="similarity">
    <text evidence="7">Belongs to the GntP permease family.</text>
</comment>
<evidence type="ECO:0000313" key="10">
    <source>
        <dbReference type="Proteomes" id="UP001165422"/>
    </source>
</evidence>
<keyword evidence="2" id="KW-0813">Transport</keyword>
<dbReference type="PIRSF" id="PIRSF002746">
    <property type="entry name" value="Gluconate_transporter"/>
    <property type="match status" value="1"/>
</dbReference>
<keyword evidence="6 8" id="KW-0472">Membrane</keyword>
<proteinExistence type="inferred from homology"/>
<gene>
    <name evidence="9" type="ORF">LN736_12205</name>
</gene>
<evidence type="ECO:0000313" key="9">
    <source>
        <dbReference type="EMBL" id="MCC9295621.1"/>
    </source>
</evidence>
<feature type="transmembrane region" description="Helical" evidence="8">
    <location>
        <begin position="415"/>
        <end position="437"/>
    </location>
</feature>
<organism evidence="9 10">
    <name type="scientific">Clostridium aromativorans</name>
    <dbReference type="NCBI Taxonomy" id="2836848"/>
    <lineage>
        <taxon>Bacteria</taxon>
        <taxon>Bacillati</taxon>
        <taxon>Bacillota</taxon>
        <taxon>Clostridia</taxon>
        <taxon>Eubacteriales</taxon>
        <taxon>Clostridiaceae</taxon>
        <taxon>Clostridium</taxon>
    </lineage>
</organism>
<keyword evidence="4 8" id="KW-0812">Transmembrane</keyword>
<evidence type="ECO:0000256" key="2">
    <source>
        <dbReference type="ARBA" id="ARBA00022448"/>
    </source>
</evidence>
<dbReference type="InterPro" id="IPR003474">
    <property type="entry name" value="Glcn_transporter"/>
</dbReference>
<dbReference type="RefSeq" id="WP_229981624.1">
    <property type="nucleotide sequence ID" value="NZ_JAJJPB010000016.1"/>
</dbReference>
<dbReference type="Proteomes" id="UP001165422">
    <property type="component" value="Unassembled WGS sequence"/>
</dbReference>
<evidence type="ECO:0000256" key="5">
    <source>
        <dbReference type="ARBA" id="ARBA00022989"/>
    </source>
</evidence>
<dbReference type="EMBL" id="JAJJPB010000016">
    <property type="protein sequence ID" value="MCC9295621.1"/>
    <property type="molecule type" value="Genomic_DNA"/>
</dbReference>
<feature type="transmembrane region" description="Helical" evidence="8">
    <location>
        <begin position="324"/>
        <end position="343"/>
    </location>
</feature>
<reference evidence="9" key="1">
    <citation type="submission" date="2021-11" db="EMBL/GenBank/DDBJ databases">
        <authorList>
            <person name="Qingchun L."/>
            <person name="Dong Z."/>
            <person name="Zongwei Q."/>
            <person name="Jia Z."/>
            <person name="Duotao L."/>
        </authorList>
    </citation>
    <scope>NUCLEOTIDE SEQUENCE</scope>
    <source>
        <strain evidence="9">WLY-B-L2</strain>
    </source>
</reference>
<evidence type="ECO:0000256" key="6">
    <source>
        <dbReference type="ARBA" id="ARBA00023136"/>
    </source>
</evidence>
<name>A0ABS8N7F5_9CLOT</name>
<sequence length="438" mass="46279">MPLIILAVGIAFLFVLLVKFKLNGFLSLMLTCLVVGVAEGLPIMKTISSIESGVGGTLGHLAIILGLGAMFGRLMADGGGAQRISMTLIEKFGRKNVTWAVALTGFIVGITLFWEVSFVVLIPIIFTIAATAEIPLLEVGIPMLAAISVTHCFLPPHPGPVAVAGIFKANIGLTLAYGIIIAIPALIVSGPLYYKLVKNNKSEIPKGLAIAKVFKEEELPGFGISVTTALIPVILIAGSLLIEFFVPKNSYAHTFLSFIGNTDMALLIAFFISLYTFGFRVGKKMPELMNSTVEAAKSIAMILLIIGGGGAFKQVIVDSGVGKYVATLVVGLPISPLVLAWVITALIRVTVGSATVALFMSAGILLPLLAQTGVSPELMVLAVGCGSMFCDPPTDASFWMVKEYFSLTFPQTLKIWCVQTSIISIMGLIGVMVLSLVV</sequence>
<feature type="transmembrane region" description="Helical" evidence="8">
    <location>
        <begin position="175"/>
        <end position="194"/>
    </location>
</feature>
<feature type="transmembrane region" description="Helical" evidence="8">
    <location>
        <begin position="295"/>
        <end position="312"/>
    </location>
</feature>
<protein>
    <submittedName>
        <fullName evidence="9">Gluconate:H+ symporter</fullName>
    </submittedName>
</protein>
<feature type="transmembrane region" description="Helical" evidence="8">
    <location>
        <begin position="222"/>
        <end position="242"/>
    </location>
</feature>
<dbReference type="Pfam" id="PF02447">
    <property type="entry name" value="GntP_permease"/>
    <property type="match status" value="1"/>
</dbReference>
<keyword evidence="5 8" id="KW-1133">Transmembrane helix</keyword>
<evidence type="ECO:0000256" key="3">
    <source>
        <dbReference type="ARBA" id="ARBA00022475"/>
    </source>
</evidence>
<dbReference type="NCBIfam" id="TIGR00791">
    <property type="entry name" value="gntP"/>
    <property type="match status" value="1"/>
</dbReference>
<dbReference type="PANTHER" id="PTHR30354:SF22">
    <property type="entry name" value="HIGH-AFFINITY GLUCONATE TRANSPORTER"/>
    <property type="match status" value="1"/>
</dbReference>
<evidence type="ECO:0000256" key="4">
    <source>
        <dbReference type="ARBA" id="ARBA00022692"/>
    </source>
</evidence>
<keyword evidence="3" id="KW-1003">Cell membrane</keyword>
<dbReference type="PANTHER" id="PTHR30354">
    <property type="entry name" value="GNT FAMILY GLUCONATE TRANSPORTER"/>
    <property type="match status" value="1"/>
</dbReference>
<evidence type="ECO:0000256" key="7">
    <source>
        <dbReference type="ARBA" id="ARBA00049663"/>
    </source>
</evidence>
<feature type="transmembrane region" description="Helical" evidence="8">
    <location>
        <begin position="52"/>
        <end position="76"/>
    </location>
</feature>
<evidence type="ECO:0000256" key="1">
    <source>
        <dbReference type="ARBA" id="ARBA00004651"/>
    </source>
</evidence>
<keyword evidence="10" id="KW-1185">Reference proteome</keyword>
<evidence type="ECO:0000256" key="8">
    <source>
        <dbReference type="SAM" id="Phobius"/>
    </source>
</evidence>
<comment type="caution">
    <text evidence="9">The sequence shown here is derived from an EMBL/GenBank/DDBJ whole genome shotgun (WGS) entry which is preliminary data.</text>
</comment>
<feature type="transmembrane region" description="Helical" evidence="8">
    <location>
        <begin position="254"/>
        <end position="275"/>
    </location>
</feature>
<feature type="transmembrane region" description="Helical" evidence="8">
    <location>
        <begin position="97"/>
        <end position="128"/>
    </location>
</feature>
<feature type="transmembrane region" description="Helical" evidence="8">
    <location>
        <begin position="349"/>
        <end position="369"/>
    </location>
</feature>
<comment type="subcellular location">
    <subcellularLocation>
        <location evidence="1">Cell membrane</location>
        <topology evidence="1">Multi-pass membrane protein</topology>
    </subcellularLocation>
</comment>
<accession>A0ABS8N7F5</accession>